<name>A0ACC1Y7X2_MELAZ</name>
<keyword evidence="2" id="KW-1185">Reference proteome</keyword>
<evidence type="ECO:0000313" key="1">
    <source>
        <dbReference type="EMBL" id="KAJ4719857.1"/>
    </source>
</evidence>
<comment type="caution">
    <text evidence="1">The sequence shown here is derived from an EMBL/GenBank/DDBJ whole genome shotgun (WGS) entry which is preliminary data.</text>
</comment>
<keyword evidence="1" id="KW-0812">Transmembrane</keyword>
<sequence length="324" mass="36843">MKSLSSVGLGLSVVFGCLLLALVAELYYLLWWKKRITRRDIESDYSNPATEFLYMFCWRRPSSLSHTALNPQELCSSVRITDTLVQEPHSQNHLHSNNKDFLLKPFGDDDSMETELMRLHNLSGPPRFLFTIIEETKEDLESEDAKSRCDNKSRKGSRSRSLSDLLLTVETPYLTPLASPPFFTPPLTPMNSSYNQHGFNPLYESSTDAEFSKIRASPPPKFKFLQDADEKLYRRKLKEEAEKKAHRPDGLAQENGLKAPTSKFSKDEDDGSFITIIVDKNKEKEHTNQHNQLPPFHSSSSQVLPLASSPSTFRSPAKKNFVPC</sequence>
<dbReference type="EMBL" id="CM051397">
    <property type="protein sequence ID" value="KAJ4719857.1"/>
    <property type="molecule type" value="Genomic_DNA"/>
</dbReference>
<dbReference type="Proteomes" id="UP001164539">
    <property type="component" value="Chromosome 4"/>
</dbReference>
<accession>A0ACC1Y7X2</accession>
<organism evidence="1 2">
    <name type="scientific">Melia azedarach</name>
    <name type="common">Chinaberry tree</name>
    <dbReference type="NCBI Taxonomy" id="155640"/>
    <lineage>
        <taxon>Eukaryota</taxon>
        <taxon>Viridiplantae</taxon>
        <taxon>Streptophyta</taxon>
        <taxon>Embryophyta</taxon>
        <taxon>Tracheophyta</taxon>
        <taxon>Spermatophyta</taxon>
        <taxon>Magnoliopsida</taxon>
        <taxon>eudicotyledons</taxon>
        <taxon>Gunneridae</taxon>
        <taxon>Pentapetalae</taxon>
        <taxon>rosids</taxon>
        <taxon>malvids</taxon>
        <taxon>Sapindales</taxon>
        <taxon>Meliaceae</taxon>
        <taxon>Melia</taxon>
    </lineage>
</organism>
<protein>
    <submittedName>
        <fullName evidence="1">Transmembrane protein</fullName>
    </submittedName>
</protein>
<evidence type="ECO:0000313" key="2">
    <source>
        <dbReference type="Proteomes" id="UP001164539"/>
    </source>
</evidence>
<keyword evidence="1" id="KW-0472">Membrane</keyword>
<proteinExistence type="predicted"/>
<gene>
    <name evidence="1" type="ORF">OWV82_007774</name>
</gene>
<reference evidence="1 2" key="1">
    <citation type="journal article" date="2023" name="Science">
        <title>Complex scaffold remodeling in plant triterpene biosynthesis.</title>
        <authorList>
            <person name="De La Pena R."/>
            <person name="Hodgson H."/>
            <person name="Liu J.C."/>
            <person name="Stephenson M.J."/>
            <person name="Martin A.C."/>
            <person name="Owen C."/>
            <person name="Harkess A."/>
            <person name="Leebens-Mack J."/>
            <person name="Jimenez L.E."/>
            <person name="Osbourn A."/>
            <person name="Sattely E.S."/>
        </authorList>
    </citation>
    <scope>NUCLEOTIDE SEQUENCE [LARGE SCALE GENOMIC DNA]</scope>
    <source>
        <strain evidence="2">cv. JPN11</strain>
        <tissue evidence="1">Leaf</tissue>
    </source>
</reference>